<dbReference type="AlphaFoldDB" id="A0AAE3R572"/>
<dbReference type="InterPro" id="IPR043129">
    <property type="entry name" value="ATPase_NBD"/>
</dbReference>
<name>A0AAE3R572_9BACT</name>
<evidence type="ECO:0000313" key="2">
    <source>
        <dbReference type="EMBL" id="MDJ1503886.1"/>
    </source>
</evidence>
<comment type="caution">
    <text evidence="2">The sequence shown here is derived from an EMBL/GenBank/DDBJ whole genome shotgun (WGS) entry which is preliminary data.</text>
</comment>
<dbReference type="EMBL" id="JASJOU010000009">
    <property type="protein sequence ID" value="MDJ1503886.1"/>
    <property type="molecule type" value="Genomic_DNA"/>
</dbReference>
<reference evidence="2" key="1">
    <citation type="submission" date="2023-05" db="EMBL/GenBank/DDBJ databases">
        <authorList>
            <person name="Zhang X."/>
        </authorList>
    </citation>
    <scope>NUCLEOTIDE SEQUENCE</scope>
    <source>
        <strain evidence="2">BD1B2-1</strain>
    </source>
</reference>
<keyword evidence="3" id="KW-1185">Reference proteome</keyword>
<dbReference type="Pfam" id="PF02541">
    <property type="entry name" value="Ppx-GppA"/>
    <property type="match status" value="1"/>
</dbReference>
<dbReference type="CDD" id="cd24006">
    <property type="entry name" value="ASKHA_NBD_PPX_GppA"/>
    <property type="match status" value="1"/>
</dbReference>
<evidence type="ECO:0000313" key="3">
    <source>
        <dbReference type="Proteomes" id="UP001232063"/>
    </source>
</evidence>
<dbReference type="InterPro" id="IPR050273">
    <property type="entry name" value="GppA/Ppx_hydrolase"/>
</dbReference>
<protein>
    <submittedName>
        <fullName evidence="2">Phosphatase</fullName>
    </submittedName>
</protein>
<dbReference type="GO" id="GO:0016462">
    <property type="term" value="F:pyrophosphatase activity"/>
    <property type="evidence" value="ECO:0007669"/>
    <property type="project" value="TreeGrafter"/>
</dbReference>
<evidence type="ECO:0000259" key="1">
    <source>
        <dbReference type="Pfam" id="PF02541"/>
    </source>
</evidence>
<accession>A0AAE3R572</accession>
<dbReference type="PANTHER" id="PTHR30005:SF0">
    <property type="entry name" value="RETROGRADE REGULATION PROTEIN 2"/>
    <property type="match status" value="1"/>
</dbReference>
<dbReference type="Gene3D" id="3.30.420.150">
    <property type="entry name" value="Exopolyphosphatase. Domain 2"/>
    <property type="match status" value="1"/>
</dbReference>
<dbReference type="InterPro" id="IPR003695">
    <property type="entry name" value="Ppx_GppA_N"/>
</dbReference>
<gene>
    <name evidence="2" type="ORF">QNI22_24700</name>
</gene>
<dbReference type="Proteomes" id="UP001232063">
    <property type="component" value="Unassembled WGS sequence"/>
</dbReference>
<dbReference type="PANTHER" id="PTHR30005">
    <property type="entry name" value="EXOPOLYPHOSPHATASE"/>
    <property type="match status" value="1"/>
</dbReference>
<proteinExistence type="predicted"/>
<sequence length="301" mass="33992">MKLGAIDIGSNAARMQISLVLYDGDKVSFKQVEYIRFPLQLGKDVFHSGVIGPQREANLTKFIHACKLLFELHEVDQFRLCATSAMREAENGPDIVKRIQEKLNMRIQVITGNQEAELVNNVVVRELDTATYVHIDVGGGSTELNVYVNQKKIAARSFKIGSVRLLEEPKKAARQWKSMKEWLEEELRGLSEPIYAVGTGGNISKIYEMAKLYQFTQQSVSGMVSRDDIATIHDFVMRHSVEDRINKLRLNPDRADVIVPAAEIYLYVMQCANADLIKVPEIGLIDGIIQGLYEKIKKLRV</sequence>
<feature type="domain" description="Ppx/GppA phosphatase N-terminal" evidence="1">
    <location>
        <begin position="24"/>
        <end position="292"/>
    </location>
</feature>
<organism evidence="2 3">
    <name type="scientific">Xanthocytophaga agilis</name>
    <dbReference type="NCBI Taxonomy" id="3048010"/>
    <lineage>
        <taxon>Bacteria</taxon>
        <taxon>Pseudomonadati</taxon>
        <taxon>Bacteroidota</taxon>
        <taxon>Cytophagia</taxon>
        <taxon>Cytophagales</taxon>
        <taxon>Rhodocytophagaceae</taxon>
        <taxon>Xanthocytophaga</taxon>
    </lineage>
</organism>
<dbReference type="RefSeq" id="WP_314514591.1">
    <property type="nucleotide sequence ID" value="NZ_JASJOU010000009.1"/>
</dbReference>
<dbReference type="SUPFAM" id="SSF53067">
    <property type="entry name" value="Actin-like ATPase domain"/>
    <property type="match status" value="2"/>
</dbReference>
<dbReference type="Gene3D" id="3.30.420.40">
    <property type="match status" value="1"/>
</dbReference>